<evidence type="ECO:0000256" key="3">
    <source>
        <dbReference type="ARBA" id="ARBA00005189"/>
    </source>
</evidence>
<dbReference type="PANTHER" id="PTHR10434">
    <property type="entry name" value="1-ACYL-SN-GLYCEROL-3-PHOSPHATE ACYLTRANSFERASE"/>
    <property type="match status" value="1"/>
</dbReference>
<dbReference type="eggNOG" id="COG0204">
    <property type="taxonomic scope" value="Bacteria"/>
</dbReference>
<dbReference type="KEGG" id="ddf:DEFDS_1512"/>
<evidence type="ECO:0000256" key="5">
    <source>
        <dbReference type="ARBA" id="ARBA00013211"/>
    </source>
</evidence>
<proteinExistence type="inferred from homology"/>
<keyword evidence="9" id="KW-0594">Phospholipid biosynthesis</keyword>
<evidence type="ECO:0000256" key="4">
    <source>
        <dbReference type="ARBA" id="ARBA00008655"/>
    </source>
</evidence>
<keyword evidence="9" id="KW-1208">Phospholipid metabolism</keyword>
<dbReference type="OrthoDB" id="9809618at2"/>
<keyword evidence="9" id="KW-0443">Lipid metabolism</keyword>
<dbReference type="GO" id="GO:0006654">
    <property type="term" value="P:phosphatidic acid biosynthetic process"/>
    <property type="evidence" value="ECO:0007669"/>
    <property type="project" value="TreeGrafter"/>
</dbReference>
<evidence type="ECO:0000256" key="9">
    <source>
        <dbReference type="RuleBase" id="RU361267"/>
    </source>
</evidence>
<evidence type="ECO:0000256" key="2">
    <source>
        <dbReference type="ARBA" id="ARBA00004728"/>
    </source>
</evidence>
<dbReference type="NCBIfam" id="TIGR00530">
    <property type="entry name" value="AGP_acyltrn"/>
    <property type="match status" value="1"/>
</dbReference>
<keyword evidence="13" id="KW-1185">Reference proteome</keyword>
<keyword evidence="8 9" id="KW-0012">Acyltransferase</keyword>
<evidence type="ECO:0000256" key="7">
    <source>
        <dbReference type="ARBA" id="ARBA00022679"/>
    </source>
</evidence>
<dbReference type="HOGENOM" id="CLU_027938_6_3_0"/>
<comment type="pathway">
    <text evidence="3">Lipid metabolism.</text>
</comment>
<comment type="similarity">
    <text evidence="4 9">Belongs to the 1-acyl-sn-glycerol-3-phosphate acyltransferase family.</text>
</comment>
<keyword evidence="10" id="KW-0472">Membrane</keyword>
<dbReference type="GO" id="GO:0016020">
    <property type="term" value="C:membrane"/>
    <property type="evidence" value="ECO:0007669"/>
    <property type="project" value="InterPro"/>
</dbReference>
<dbReference type="GO" id="GO:0003841">
    <property type="term" value="F:1-acylglycerol-3-phosphate O-acyltransferase activity"/>
    <property type="evidence" value="ECO:0007669"/>
    <property type="project" value="UniProtKB-UniRule"/>
</dbReference>
<keyword evidence="7 9" id="KW-0808">Transferase</keyword>
<dbReference type="Proteomes" id="UP000001520">
    <property type="component" value="Chromosome"/>
</dbReference>
<evidence type="ECO:0000256" key="8">
    <source>
        <dbReference type="ARBA" id="ARBA00023315"/>
    </source>
</evidence>
<protein>
    <recommendedName>
        <fullName evidence="6 9">1-acyl-sn-glycerol-3-phosphate acyltransferase</fullName>
        <ecNumber evidence="5 9">2.3.1.51</ecNumber>
    </recommendedName>
</protein>
<sequence length="234" mass="26987">MILSLYCWLALYICTALIIIIGAPFEIFRIKFSNRSFYRKLGYYWGVWCLKSTFTKYKVSGLENIDFKKNYIVMGNHLSYFDIFLVFVALKDKVVFMAKKELFSLPFFGWVLKRMDFIPVNRENPREALKSLIAASKLLKEGDSILMFPEGTRSKDGKLQEFKQGGFILAKRSNLDILPFVIKGTDKVLRKDSKKINPFQKVEIKILPPISSQDKKTGELLVAVREAIESELNG</sequence>
<organism evidence="12 13">
    <name type="scientific">Deferribacter desulfuricans (strain DSM 14783 / JCM 11476 / NBRC 101012 / SSM1)</name>
    <dbReference type="NCBI Taxonomy" id="639282"/>
    <lineage>
        <taxon>Bacteria</taxon>
        <taxon>Pseudomonadati</taxon>
        <taxon>Deferribacterota</taxon>
        <taxon>Deferribacteres</taxon>
        <taxon>Deferribacterales</taxon>
        <taxon>Deferribacteraceae</taxon>
        <taxon>Deferribacter</taxon>
    </lineage>
</organism>
<dbReference type="STRING" id="639282.DEFDS_1512"/>
<dbReference type="EMBL" id="AP011529">
    <property type="protein sequence ID" value="BAI80972.1"/>
    <property type="molecule type" value="Genomic_DNA"/>
</dbReference>
<evidence type="ECO:0000313" key="12">
    <source>
        <dbReference type="EMBL" id="BAI80972.1"/>
    </source>
</evidence>
<dbReference type="RefSeq" id="WP_013008218.1">
    <property type="nucleotide sequence ID" value="NC_013939.1"/>
</dbReference>
<keyword evidence="10" id="KW-0812">Transmembrane</keyword>
<evidence type="ECO:0000256" key="1">
    <source>
        <dbReference type="ARBA" id="ARBA00001141"/>
    </source>
</evidence>
<comment type="domain">
    <text evidence="9">The HXXXXD motif is essential for acyltransferase activity and may constitute the binding site for the phosphate moiety of the glycerol-3-phosphate.</text>
</comment>
<dbReference type="PANTHER" id="PTHR10434:SF11">
    <property type="entry name" value="1-ACYL-SN-GLYCEROL-3-PHOSPHATE ACYLTRANSFERASE"/>
    <property type="match status" value="1"/>
</dbReference>
<name>D3PEE9_DEFDS</name>
<keyword evidence="9" id="KW-0444">Lipid biosynthesis</keyword>
<evidence type="ECO:0000313" key="13">
    <source>
        <dbReference type="Proteomes" id="UP000001520"/>
    </source>
</evidence>
<gene>
    <name evidence="12" type="primary">plsC</name>
    <name evidence="12" type="ordered locus">DEFDS_1512</name>
</gene>
<dbReference type="EC" id="2.3.1.51" evidence="5 9"/>
<dbReference type="InterPro" id="IPR002123">
    <property type="entry name" value="Plipid/glycerol_acylTrfase"/>
</dbReference>
<comment type="pathway">
    <text evidence="2">Phospholipid metabolism; CDP-diacylglycerol biosynthesis; CDP-diacylglycerol from sn-glycerol 3-phosphate: step 2/3.</text>
</comment>
<evidence type="ECO:0000259" key="11">
    <source>
        <dbReference type="SMART" id="SM00563"/>
    </source>
</evidence>
<evidence type="ECO:0000256" key="6">
    <source>
        <dbReference type="ARBA" id="ARBA00016139"/>
    </source>
</evidence>
<evidence type="ECO:0000256" key="10">
    <source>
        <dbReference type="SAM" id="Phobius"/>
    </source>
</evidence>
<dbReference type="SUPFAM" id="SSF69593">
    <property type="entry name" value="Glycerol-3-phosphate (1)-acyltransferase"/>
    <property type="match status" value="1"/>
</dbReference>
<dbReference type="CDD" id="cd07989">
    <property type="entry name" value="LPLAT_AGPAT-like"/>
    <property type="match status" value="1"/>
</dbReference>
<comment type="catalytic activity">
    <reaction evidence="1 9">
        <text>a 1-acyl-sn-glycero-3-phosphate + an acyl-CoA = a 1,2-diacyl-sn-glycero-3-phosphate + CoA</text>
        <dbReference type="Rhea" id="RHEA:19709"/>
        <dbReference type="ChEBI" id="CHEBI:57287"/>
        <dbReference type="ChEBI" id="CHEBI:57970"/>
        <dbReference type="ChEBI" id="CHEBI:58342"/>
        <dbReference type="ChEBI" id="CHEBI:58608"/>
        <dbReference type="EC" id="2.3.1.51"/>
    </reaction>
</comment>
<feature type="domain" description="Phospholipid/glycerol acyltransferase" evidence="11">
    <location>
        <begin position="71"/>
        <end position="185"/>
    </location>
</feature>
<dbReference type="Pfam" id="PF01553">
    <property type="entry name" value="Acyltransferase"/>
    <property type="match status" value="1"/>
</dbReference>
<dbReference type="InterPro" id="IPR004552">
    <property type="entry name" value="AGP_acyltrans"/>
</dbReference>
<feature type="transmembrane region" description="Helical" evidence="10">
    <location>
        <begin position="6"/>
        <end position="29"/>
    </location>
</feature>
<accession>D3PEE9</accession>
<feature type="transmembrane region" description="Helical" evidence="10">
    <location>
        <begin position="71"/>
        <end position="90"/>
    </location>
</feature>
<keyword evidence="10" id="KW-1133">Transmembrane helix</keyword>
<dbReference type="AlphaFoldDB" id="D3PEE9"/>
<dbReference type="SMART" id="SM00563">
    <property type="entry name" value="PlsC"/>
    <property type="match status" value="1"/>
</dbReference>
<reference evidence="12 13" key="1">
    <citation type="journal article" date="2010" name="DNA Res.">
        <title>Bacterial lifestyle in a deep-sea hydrothermal vent chimney revealed by the genome sequence of the thermophilic bacterium Deferribacter desulfuricans SSM1.</title>
        <authorList>
            <person name="Takaki Y."/>
            <person name="Shimamura S."/>
            <person name="Nakagawa S."/>
            <person name="Fukuhara Y."/>
            <person name="Horikawa H."/>
            <person name="Ankai A."/>
            <person name="Harada T."/>
            <person name="Hosoyama A."/>
            <person name="Oguchi A."/>
            <person name="Fukui S."/>
            <person name="Fujita N."/>
            <person name="Takami H."/>
            <person name="Takai K."/>
        </authorList>
    </citation>
    <scope>NUCLEOTIDE SEQUENCE [LARGE SCALE GENOMIC DNA]</scope>
    <source>
        <strain evidence="13">DSM 14783 / JCM 11476 / NBRC 101012 / SSM1</strain>
    </source>
</reference>